<organism evidence="1">
    <name type="scientific">uncultured Rubrobacteraceae bacterium</name>
    <dbReference type="NCBI Taxonomy" id="349277"/>
    <lineage>
        <taxon>Bacteria</taxon>
        <taxon>Bacillati</taxon>
        <taxon>Actinomycetota</taxon>
        <taxon>Rubrobacteria</taxon>
        <taxon>Rubrobacterales</taxon>
        <taxon>Rubrobacteraceae</taxon>
        <taxon>environmental samples</taxon>
    </lineage>
</organism>
<reference evidence="1" key="1">
    <citation type="submission" date="2020-02" db="EMBL/GenBank/DDBJ databases">
        <authorList>
            <person name="Meier V. D."/>
        </authorList>
    </citation>
    <scope>NUCLEOTIDE SEQUENCE</scope>
    <source>
        <strain evidence="1">AVDCRST_MAG55</strain>
    </source>
</reference>
<evidence type="ECO:0000313" key="1">
    <source>
        <dbReference type="EMBL" id="CAA9407321.1"/>
    </source>
</evidence>
<accession>A0A6J4P8C4</accession>
<dbReference type="EMBL" id="CADCUZ010000042">
    <property type="protein sequence ID" value="CAA9407321.1"/>
    <property type="molecule type" value="Genomic_DNA"/>
</dbReference>
<proteinExistence type="predicted"/>
<dbReference type="AlphaFoldDB" id="A0A6J4P8C4"/>
<protein>
    <submittedName>
        <fullName evidence="1">Uncharacterized protein</fullName>
    </submittedName>
</protein>
<sequence>MLRLSGAASRICGNFWARSATCFRDLGSVMPSVSKSVISTLSTITTYALSPASQAKALWMELELLRLTPLASFVSPAPSRRVRDLVGRVTSRRFTPP</sequence>
<gene>
    <name evidence="1" type="ORF">AVDCRST_MAG55-1089</name>
</gene>
<name>A0A6J4P8C4_9ACTN</name>